<dbReference type="Proteomes" id="UP001163321">
    <property type="component" value="Chromosome 1"/>
</dbReference>
<accession>A0ACC0WPN8</accession>
<gene>
    <name evidence="1" type="ORF">PsorP6_001549</name>
</gene>
<keyword evidence="2" id="KW-1185">Reference proteome</keyword>
<dbReference type="EMBL" id="CM047580">
    <property type="protein sequence ID" value="KAI9920828.1"/>
    <property type="molecule type" value="Genomic_DNA"/>
</dbReference>
<comment type="caution">
    <text evidence="1">The sequence shown here is derived from an EMBL/GenBank/DDBJ whole genome shotgun (WGS) entry which is preliminary data.</text>
</comment>
<evidence type="ECO:0000313" key="2">
    <source>
        <dbReference type="Proteomes" id="UP001163321"/>
    </source>
</evidence>
<name>A0ACC0WPN8_9STRA</name>
<protein>
    <submittedName>
        <fullName evidence="1">Uncharacterized protein</fullName>
    </submittedName>
</protein>
<sequence length="170" mass="17988">MELCPSWPFAAKDFDQAIVAVGLVACPATGVFTTEVRHVLVVAMAVEVVLLAVVADDNQPERAEGTVLVSYKLQRTQLSVSTDKCVDGALYEILYATAQKAAAYRNSLLGAALTNVAGVGTSDGCRKIVHASTYAQYLPKFLAGLSSAPGKVVVSTTPVIFSTCCTRMRK</sequence>
<proteinExistence type="predicted"/>
<organism evidence="1 2">
    <name type="scientific">Peronosclerospora sorghi</name>
    <dbReference type="NCBI Taxonomy" id="230839"/>
    <lineage>
        <taxon>Eukaryota</taxon>
        <taxon>Sar</taxon>
        <taxon>Stramenopiles</taxon>
        <taxon>Oomycota</taxon>
        <taxon>Peronosporomycetes</taxon>
        <taxon>Peronosporales</taxon>
        <taxon>Peronosporaceae</taxon>
        <taxon>Peronosclerospora</taxon>
    </lineage>
</organism>
<reference evidence="1 2" key="1">
    <citation type="journal article" date="2022" name="bioRxiv">
        <title>The genome of the oomycete Peronosclerospora sorghi, a cosmopolitan pathogen of maize and sorghum, is inflated with dispersed pseudogenes.</title>
        <authorList>
            <person name="Fletcher K."/>
            <person name="Martin F."/>
            <person name="Isakeit T."/>
            <person name="Cavanaugh K."/>
            <person name="Magill C."/>
            <person name="Michelmore R."/>
        </authorList>
    </citation>
    <scope>NUCLEOTIDE SEQUENCE [LARGE SCALE GENOMIC DNA]</scope>
    <source>
        <strain evidence="1">P6</strain>
    </source>
</reference>
<evidence type="ECO:0000313" key="1">
    <source>
        <dbReference type="EMBL" id="KAI9920828.1"/>
    </source>
</evidence>